<organism evidence="3 4">
    <name type="scientific">Pseudonocardia autotrophica</name>
    <name type="common">Amycolata autotrophica</name>
    <name type="synonym">Nocardia autotrophica</name>
    <dbReference type="NCBI Taxonomy" id="2074"/>
    <lineage>
        <taxon>Bacteria</taxon>
        <taxon>Bacillati</taxon>
        <taxon>Actinomycetota</taxon>
        <taxon>Actinomycetes</taxon>
        <taxon>Pseudonocardiales</taxon>
        <taxon>Pseudonocardiaceae</taxon>
        <taxon>Pseudonocardia</taxon>
    </lineage>
</organism>
<dbReference type="STRING" id="2074.BG845_03590"/>
<comment type="caution">
    <text evidence="3">The sequence shown here is derived from an EMBL/GenBank/DDBJ whole genome shotgun (WGS) entry which is preliminary data.</text>
</comment>
<protein>
    <submittedName>
        <fullName evidence="3">Type IV secretion system protein PtlH</fullName>
    </submittedName>
</protein>
<keyword evidence="4" id="KW-1185">Reference proteome</keyword>
<comment type="similarity">
    <text evidence="1">Belongs to the GSP E family.</text>
</comment>
<dbReference type="CDD" id="cd01130">
    <property type="entry name" value="VirB11-like_ATPase"/>
    <property type="match status" value="1"/>
</dbReference>
<sequence>MTRPVNGVSRRAPVDHDLARGVHAAVVQRLAETPNRDRLNPADQRQLVLAWVQAELDVEARRRVAKGQTQLTQDGERAVVRAVENAVWGLGRIQELLDVPDVEDIHINGCDVPMLRMADGSIRAADGPIADTDADLVQQLQYIGANHGSSEKAFSPAQPCLNMQLPDGSRLAAMREVVPRPVVTIRKHRLVDVRLRDLVRLDTVSGTLARFLAGLVTARRSILVTGMPACGKTTLLRALAREIDPCERFATLETEFELNLHRLPNRPPLLYAAECRSGSTERDPATGRPAGEMTLSDLLHQTLRMSVTRVIVGEVRGAEALPMLEAMNAGMPGSMCTLHAGSAAEAFERLVTATMKGAGSGWSDTFVTRLAAQGIDYVVHLRHTAVVPGARRTRFVSEVAEVTSVGENGGVAMNRVFAPDPNGDPRAVFQLLPQNRRPFEETGVDLGFLRDASGWSR</sequence>
<dbReference type="GO" id="GO:0016887">
    <property type="term" value="F:ATP hydrolysis activity"/>
    <property type="evidence" value="ECO:0007669"/>
    <property type="project" value="InterPro"/>
</dbReference>
<dbReference type="Gene3D" id="3.40.50.300">
    <property type="entry name" value="P-loop containing nucleotide triphosphate hydrolases"/>
    <property type="match status" value="1"/>
</dbReference>
<accession>A0A1Y2MVW7</accession>
<evidence type="ECO:0000313" key="3">
    <source>
        <dbReference type="EMBL" id="OSY39316.1"/>
    </source>
</evidence>
<dbReference type="PANTHER" id="PTHR30486">
    <property type="entry name" value="TWITCHING MOTILITY PROTEIN PILT"/>
    <property type="match status" value="1"/>
</dbReference>
<evidence type="ECO:0000259" key="2">
    <source>
        <dbReference type="Pfam" id="PF00437"/>
    </source>
</evidence>
<feature type="domain" description="Bacterial type II secretion system protein E" evidence="2">
    <location>
        <begin position="170"/>
        <end position="355"/>
    </location>
</feature>
<dbReference type="InterPro" id="IPR050921">
    <property type="entry name" value="T4SS_GSP_E_ATPase"/>
</dbReference>
<reference evidence="3 4" key="1">
    <citation type="submission" date="2016-09" db="EMBL/GenBank/DDBJ databases">
        <title>Pseudonocardia autotrophica DSM535, a candidate organism with high potential of specific P450 cytochromes.</title>
        <authorList>
            <person name="Grumaz C."/>
            <person name="Vainshtein Y."/>
            <person name="Kirstahler P."/>
            <person name="Sohn K."/>
        </authorList>
    </citation>
    <scope>NUCLEOTIDE SEQUENCE [LARGE SCALE GENOMIC DNA]</scope>
    <source>
        <strain evidence="3 4">DSM 535</strain>
    </source>
</reference>
<dbReference type="InterPro" id="IPR027417">
    <property type="entry name" value="P-loop_NTPase"/>
</dbReference>
<dbReference type="PANTHER" id="PTHR30486:SF6">
    <property type="entry name" value="TYPE IV PILUS RETRACTATION ATPASE PILT"/>
    <property type="match status" value="1"/>
</dbReference>
<dbReference type="Gene3D" id="3.30.450.380">
    <property type="match status" value="1"/>
</dbReference>
<dbReference type="AlphaFoldDB" id="A0A1Y2MVW7"/>
<dbReference type="OrthoDB" id="9810761at2"/>
<name>A0A1Y2MVW7_PSEAH</name>
<dbReference type="InterPro" id="IPR001482">
    <property type="entry name" value="T2SS/T4SS_dom"/>
</dbReference>
<evidence type="ECO:0000256" key="1">
    <source>
        <dbReference type="ARBA" id="ARBA00006611"/>
    </source>
</evidence>
<dbReference type="SUPFAM" id="SSF52540">
    <property type="entry name" value="P-loop containing nucleoside triphosphate hydrolases"/>
    <property type="match status" value="1"/>
</dbReference>
<dbReference type="Pfam" id="PF00437">
    <property type="entry name" value="T2SSE"/>
    <property type="match status" value="1"/>
</dbReference>
<proteinExistence type="inferred from homology"/>
<dbReference type="Proteomes" id="UP000194360">
    <property type="component" value="Unassembled WGS sequence"/>
</dbReference>
<gene>
    <name evidence="3" type="primary">ptlH</name>
    <name evidence="3" type="ORF">BG845_03590</name>
</gene>
<dbReference type="EMBL" id="MIGB01000018">
    <property type="protein sequence ID" value="OSY39316.1"/>
    <property type="molecule type" value="Genomic_DNA"/>
</dbReference>
<evidence type="ECO:0000313" key="4">
    <source>
        <dbReference type="Proteomes" id="UP000194360"/>
    </source>
</evidence>
<dbReference type="RefSeq" id="WP_158092205.1">
    <property type="nucleotide sequence ID" value="NZ_AP018920.1"/>
</dbReference>